<gene>
    <name evidence="2" type="ORF">RCC_09866</name>
</gene>
<feature type="compositionally biased region" description="Acidic residues" evidence="1">
    <location>
        <begin position="165"/>
        <end position="176"/>
    </location>
</feature>
<feature type="region of interest" description="Disordered" evidence="1">
    <location>
        <begin position="66"/>
        <end position="98"/>
    </location>
</feature>
<evidence type="ECO:0000313" key="2">
    <source>
        <dbReference type="EMBL" id="CZT24149.1"/>
    </source>
</evidence>
<feature type="compositionally biased region" description="Polar residues" evidence="1">
    <location>
        <begin position="79"/>
        <end position="98"/>
    </location>
</feature>
<evidence type="ECO:0000313" key="3">
    <source>
        <dbReference type="Proteomes" id="UP000225277"/>
    </source>
</evidence>
<reference evidence="2 3" key="1">
    <citation type="submission" date="2016-03" db="EMBL/GenBank/DDBJ databases">
        <authorList>
            <person name="Ploux O."/>
        </authorList>
    </citation>
    <scope>NUCLEOTIDE SEQUENCE [LARGE SCALE GENOMIC DNA]</scope>
    <source>
        <strain evidence="2 3">URUG2</strain>
    </source>
</reference>
<accession>A0A2D3VKX0</accession>
<proteinExistence type="predicted"/>
<keyword evidence="3" id="KW-1185">Reference proteome</keyword>
<feature type="compositionally biased region" description="Acidic residues" evidence="1">
    <location>
        <begin position="195"/>
        <end position="218"/>
    </location>
</feature>
<sequence>MARKTSALLRPSALELRVSELDTLNISVVAAVFAHAGRPFVYEAWQESFFPSPLAVPSLTLQPVRTQSSSLTSPQPSSANRRVSRTQTRSRMLSSQMVQRLAERERANMLRALRRVFYYDRAEEDQILEQERALKRRALRRVFHYDREEELRLRQEDAGEKVSETDEEDSDADSETDDRSGAGDDDGEDGHVEDDVGVEDFDVAPAIDDSDDSDEDIYENSVETQCSHPRENPHSTLSCDSAALRSSAPTPVHVSKSSASQPTMPQHAITTTSSALQGHSALDMVNTTVATRTPQNKRKRAAHTTPESATAGRRANLAGRAWL</sequence>
<dbReference type="Proteomes" id="UP000225277">
    <property type="component" value="Unassembled WGS sequence"/>
</dbReference>
<feature type="region of interest" description="Disordered" evidence="1">
    <location>
        <begin position="290"/>
        <end position="323"/>
    </location>
</feature>
<feature type="compositionally biased region" description="Low complexity" evidence="1">
    <location>
        <begin position="66"/>
        <end position="78"/>
    </location>
</feature>
<feature type="compositionally biased region" description="Basic and acidic residues" evidence="1">
    <location>
        <begin position="151"/>
        <end position="164"/>
    </location>
</feature>
<feature type="unsure residue" description="D or N" evidence="2">
    <location>
        <position position="214"/>
    </location>
</feature>
<feature type="compositionally biased region" description="Polar residues" evidence="1">
    <location>
        <begin position="255"/>
        <end position="267"/>
    </location>
</feature>
<dbReference type="AlphaFoldDB" id="A0A2D3VKX0"/>
<dbReference type="EMBL" id="FJUY01000020">
    <property type="protein sequence ID" value="CZT24149.1"/>
    <property type="molecule type" value="Genomic_DNA"/>
</dbReference>
<organism evidence="2 3">
    <name type="scientific">Ramularia collo-cygni</name>
    <dbReference type="NCBI Taxonomy" id="112498"/>
    <lineage>
        <taxon>Eukaryota</taxon>
        <taxon>Fungi</taxon>
        <taxon>Dikarya</taxon>
        <taxon>Ascomycota</taxon>
        <taxon>Pezizomycotina</taxon>
        <taxon>Dothideomycetes</taxon>
        <taxon>Dothideomycetidae</taxon>
        <taxon>Mycosphaerellales</taxon>
        <taxon>Mycosphaerellaceae</taxon>
        <taxon>Ramularia</taxon>
    </lineage>
</organism>
<feature type="region of interest" description="Disordered" evidence="1">
    <location>
        <begin position="151"/>
        <end position="267"/>
    </location>
</feature>
<evidence type="ECO:0000256" key="1">
    <source>
        <dbReference type="SAM" id="MobiDB-lite"/>
    </source>
</evidence>
<name>A0A2D3VKX0_9PEZI</name>
<protein>
    <submittedName>
        <fullName evidence="2">Uncharacterized protein</fullName>
    </submittedName>
</protein>